<dbReference type="PROSITE" id="PS50110">
    <property type="entry name" value="RESPONSE_REGULATORY"/>
    <property type="match status" value="1"/>
</dbReference>
<dbReference type="InterPro" id="IPR029016">
    <property type="entry name" value="GAF-like_dom_sf"/>
</dbReference>
<dbReference type="InterPro" id="IPR003594">
    <property type="entry name" value="HATPase_dom"/>
</dbReference>
<evidence type="ECO:0000259" key="7">
    <source>
        <dbReference type="PROSITE" id="PS50110"/>
    </source>
</evidence>
<dbReference type="RefSeq" id="WP_301590650.1">
    <property type="nucleotide sequence ID" value="NZ_JAPFQI010000009.1"/>
</dbReference>
<keyword evidence="5" id="KW-0597">Phosphoprotein</keyword>
<dbReference type="PROSITE" id="PS50109">
    <property type="entry name" value="HIS_KIN"/>
    <property type="match status" value="1"/>
</dbReference>
<dbReference type="InterPro" id="IPR001789">
    <property type="entry name" value="Sig_transdc_resp-reg_receiver"/>
</dbReference>
<dbReference type="SUPFAM" id="SSF47384">
    <property type="entry name" value="Homodimeric domain of signal transducing histidine kinase"/>
    <property type="match status" value="1"/>
</dbReference>
<dbReference type="NCBIfam" id="TIGR00229">
    <property type="entry name" value="sensory_box"/>
    <property type="match status" value="1"/>
</dbReference>
<evidence type="ECO:0000256" key="1">
    <source>
        <dbReference type="ARBA" id="ARBA00000085"/>
    </source>
</evidence>
<feature type="domain" description="PAC" evidence="9">
    <location>
        <begin position="522"/>
        <end position="574"/>
    </location>
</feature>
<evidence type="ECO:0000313" key="10">
    <source>
        <dbReference type="EMBL" id="MCW8086580.1"/>
    </source>
</evidence>
<dbReference type="PANTHER" id="PTHR43065:SF42">
    <property type="entry name" value="TWO-COMPONENT SENSOR PPRA"/>
    <property type="match status" value="1"/>
</dbReference>
<reference evidence="10 11" key="1">
    <citation type="submission" date="2022-10" db="EMBL/GenBank/DDBJ databases">
        <title>Roseococcus glaciei nov., sp. nov., isolated from glacier.</title>
        <authorList>
            <person name="Liu Q."/>
            <person name="Xin Y.-H."/>
        </authorList>
    </citation>
    <scope>NUCLEOTIDE SEQUENCE [LARGE SCALE GENOMIC DNA]</scope>
    <source>
        <strain evidence="10 11">MDT2-1-1</strain>
    </source>
</reference>
<dbReference type="InterPro" id="IPR036890">
    <property type="entry name" value="HATPase_C_sf"/>
</dbReference>
<feature type="modified residue" description="4-aspartylphosphate" evidence="5">
    <location>
        <position position="1069"/>
    </location>
</feature>
<dbReference type="PROSITE" id="PS50112">
    <property type="entry name" value="PAS"/>
    <property type="match status" value="1"/>
</dbReference>
<dbReference type="SMART" id="SM00065">
    <property type="entry name" value="GAF"/>
    <property type="match status" value="2"/>
</dbReference>
<dbReference type="EC" id="2.7.13.3" evidence="2"/>
<protein>
    <recommendedName>
        <fullName evidence="2">histidine kinase</fullName>
        <ecNumber evidence="2">2.7.13.3</ecNumber>
    </recommendedName>
</protein>
<gene>
    <name evidence="10" type="ORF">OF850_13150</name>
</gene>
<keyword evidence="4" id="KW-0418">Kinase</keyword>
<dbReference type="SUPFAM" id="SSF55874">
    <property type="entry name" value="ATPase domain of HSP90 chaperone/DNA topoisomerase II/histidine kinase"/>
    <property type="match status" value="1"/>
</dbReference>
<dbReference type="Pfam" id="PF02518">
    <property type="entry name" value="HATPase_c"/>
    <property type="match status" value="1"/>
</dbReference>
<dbReference type="Gene3D" id="3.30.450.40">
    <property type="match status" value="2"/>
</dbReference>
<dbReference type="InterPro" id="IPR005467">
    <property type="entry name" value="His_kinase_dom"/>
</dbReference>
<name>A0ABT3NWM6_9PROT</name>
<dbReference type="SMART" id="SM00091">
    <property type="entry name" value="PAS"/>
    <property type="match status" value="3"/>
</dbReference>
<evidence type="ECO:0000259" key="6">
    <source>
        <dbReference type="PROSITE" id="PS50109"/>
    </source>
</evidence>
<dbReference type="Pfam" id="PF13185">
    <property type="entry name" value="GAF_2"/>
    <property type="match status" value="1"/>
</dbReference>
<dbReference type="InterPro" id="IPR000700">
    <property type="entry name" value="PAS-assoc_C"/>
</dbReference>
<dbReference type="CDD" id="cd00130">
    <property type="entry name" value="PAS"/>
    <property type="match status" value="1"/>
</dbReference>
<dbReference type="Pfam" id="PF00072">
    <property type="entry name" value="Response_reg"/>
    <property type="match status" value="1"/>
</dbReference>
<feature type="domain" description="PAS" evidence="8">
    <location>
        <begin position="447"/>
        <end position="520"/>
    </location>
</feature>
<dbReference type="SUPFAM" id="SSF52172">
    <property type="entry name" value="CheY-like"/>
    <property type="match status" value="1"/>
</dbReference>
<dbReference type="Proteomes" id="UP001526430">
    <property type="component" value="Unassembled WGS sequence"/>
</dbReference>
<dbReference type="Gene3D" id="1.10.287.130">
    <property type="match status" value="1"/>
</dbReference>
<dbReference type="Gene3D" id="3.40.50.2300">
    <property type="match status" value="1"/>
</dbReference>
<evidence type="ECO:0000256" key="3">
    <source>
        <dbReference type="ARBA" id="ARBA00022679"/>
    </source>
</evidence>
<dbReference type="Gene3D" id="3.30.450.20">
    <property type="entry name" value="PAS domain"/>
    <property type="match status" value="3"/>
</dbReference>
<dbReference type="SMART" id="SM00387">
    <property type="entry name" value="HATPase_c"/>
    <property type="match status" value="1"/>
</dbReference>
<comment type="catalytic activity">
    <reaction evidence="1">
        <text>ATP + protein L-histidine = ADP + protein N-phospho-L-histidine.</text>
        <dbReference type="EC" id="2.7.13.3"/>
    </reaction>
</comment>
<dbReference type="Pfam" id="PF01590">
    <property type="entry name" value="GAF"/>
    <property type="match status" value="1"/>
</dbReference>
<dbReference type="InterPro" id="IPR011006">
    <property type="entry name" value="CheY-like_superfamily"/>
</dbReference>
<evidence type="ECO:0000313" key="11">
    <source>
        <dbReference type="Proteomes" id="UP001526430"/>
    </source>
</evidence>
<feature type="domain" description="Histidine kinase" evidence="6">
    <location>
        <begin position="770"/>
        <end position="996"/>
    </location>
</feature>
<dbReference type="SMART" id="SM00448">
    <property type="entry name" value="REC"/>
    <property type="match status" value="1"/>
</dbReference>
<keyword evidence="11" id="KW-1185">Reference proteome</keyword>
<organism evidence="10 11">
    <name type="scientific">Sabulicella glaciei</name>
    <dbReference type="NCBI Taxonomy" id="2984948"/>
    <lineage>
        <taxon>Bacteria</taxon>
        <taxon>Pseudomonadati</taxon>
        <taxon>Pseudomonadota</taxon>
        <taxon>Alphaproteobacteria</taxon>
        <taxon>Acetobacterales</taxon>
        <taxon>Acetobacteraceae</taxon>
        <taxon>Sabulicella</taxon>
    </lineage>
</organism>
<dbReference type="InterPro" id="IPR003018">
    <property type="entry name" value="GAF"/>
</dbReference>
<dbReference type="SUPFAM" id="SSF55781">
    <property type="entry name" value="GAF domain-like"/>
    <property type="match status" value="2"/>
</dbReference>
<dbReference type="InterPro" id="IPR035965">
    <property type="entry name" value="PAS-like_dom_sf"/>
</dbReference>
<comment type="caution">
    <text evidence="10">The sequence shown here is derived from an EMBL/GenBank/DDBJ whole genome shotgun (WGS) entry which is preliminary data.</text>
</comment>
<evidence type="ECO:0000259" key="9">
    <source>
        <dbReference type="PROSITE" id="PS50113"/>
    </source>
</evidence>
<dbReference type="PRINTS" id="PR00344">
    <property type="entry name" value="BCTRLSENSOR"/>
</dbReference>
<dbReference type="Gene3D" id="3.30.565.10">
    <property type="entry name" value="Histidine kinase-like ATPase, C-terminal domain"/>
    <property type="match status" value="1"/>
</dbReference>
<dbReference type="PANTHER" id="PTHR43065">
    <property type="entry name" value="SENSOR HISTIDINE KINASE"/>
    <property type="match status" value="1"/>
</dbReference>
<dbReference type="InterPro" id="IPR036097">
    <property type="entry name" value="HisK_dim/P_sf"/>
</dbReference>
<dbReference type="Pfam" id="PF08448">
    <property type="entry name" value="PAS_4"/>
    <property type="match status" value="3"/>
</dbReference>
<feature type="domain" description="Response regulatory" evidence="7">
    <location>
        <begin position="1019"/>
        <end position="1132"/>
    </location>
</feature>
<keyword evidence="3" id="KW-0808">Transferase</keyword>
<accession>A0ABT3NWM6</accession>
<proteinExistence type="predicted"/>
<dbReference type="EMBL" id="JAPFQI010000009">
    <property type="protein sequence ID" value="MCW8086580.1"/>
    <property type="molecule type" value="Genomic_DNA"/>
</dbReference>
<dbReference type="InterPro" id="IPR013656">
    <property type="entry name" value="PAS_4"/>
</dbReference>
<evidence type="ECO:0000256" key="2">
    <source>
        <dbReference type="ARBA" id="ARBA00012438"/>
    </source>
</evidence>
<evidence type="ECO:0000259" key="8">
    <source>
        <dbReference type="PROSITE" id="PS50112"/>
    </source>
</evidence>
<dbReference type="SUPFAM" id="SSF55785">
    <property type="entry name" value="PYP-like sensor domain (PAS domain)"/>
    <property type="match status" value="3"/>
</dbReference>
<dbReference type="InterPro" id="IPR000014">
    <property type="entry name" value="PAS"/>
</dbReference>
<dbReference type="PROSITE" id="PS50113">
    <property type="entry name" value="PAC"/>
    <property type="match status" value="1"/>
</dbReference>
<evidence type="ECO:0000256" key="4">
    <source>
        <dbReference type="ARBA" id="ARBA00022777"/>
    </source>
</evidence>
<sequence>MGAHIRAHDWSLSPLGPPETWPTPLLTIVGVMLAASQPMFAAWGPERAVLYNDPYAEILGAKHPAALGRPFFEVWHELRESVGPIVERAYAGEPTAMDDIALVMVRHGYPEEAHFSFFYAPLRDEGGAVAGVYCGCAEITDRVLAERRNALLLELGERLVDLVDAETIMAEATRLLGEHLRATRVGFADLSPDGAVARNAGEWLAPGAAGTAGEHALTRFGGGFAAHLAAGRTCAVADIRVDPRTAPGAPAYQALGIASLLVAPVVRGGRTAAALYVHTAAPRSWLAEDIELAEAVAARAWIAVERARAERALRESEAWLSGMFEQAPTFLALLHGPEHRFLRANPGYLRLVGGRPVLGLTVAEALPEVVEQGFVGILDRVYQTGEPYAAEGGRVLLQANPDVPAEERRLDFVFQPIRDAEGAVIGIFVEGADVTEGVRAMAALRESEARGRQTLDSATDYAIISTDLGGRVTRWNEGARRILGWDEKEMLGATLHRIFTPEDVTARRVDAEMRDALTTGRVAAEMLQLRRSGARFPASCALTLLRNDEGKPVGFVKVLQDRTEERRREGRLALLARASAGLLEAPDPDTVLGPLLEEGADLLGYDQAYVYSITPGEASDGACLSLTHSVGVDEDARAALASVPFSGPLCGVVAETGRPLILSHLLATTEPRYAPGRDAGLDTYAGYPVLADGRVAAVIAFGAAARPAFTAEELNLFATLARFLSVVRQRLGREASRERRIEERTAELREREAQLQQAQKMEAIGQLTGGLAHDVNNMLQGIGGALEMVGKRVEDGRLADVPLLLKAGRDGVERAAALTQGLLAFARRGHLDAKPIVVDDVVHGMADLVRRTVGPAIEMQLCLADGNWTVCLDQNRLESALLNLAINARDAMPEGGQLAFSTREASLGAADLGADAATVGPGDFVLVSVTDTGEGMPPDVLGRAFEPFFTTKPIGQGTGLGLSQIYGFVRQSGGFVRMASEVGRGTTVHLYFPRVTAAEAVAPASPSLETTAGETVGRIVLLAEDEHTVRTLAAEALRERGYVVLEAKDGPSALATLAGAGRVDLLVTDVGLPGLNGRQLADAARERRLALPVLFITGYAGTALDDALPSGMAVLAKPFSLDVLLARVAAMVAPASA</sequence>
<evidence type="ECO:0000256" key="5">
    <source>
        <dbReference type="PROSITE-ProRule" id="PRU00169"/>
    </source>
</evidence>
<dbReference type="InterPro" id="IPR004358">
    <property type="entry name" value="Sig_transdc_His_kin-like_C"/>
</dbReference>